<dbReference type="Proteomes" id="UP000793456">
    <property type="component" value="Chromosome VII"/>
</dbReference>
<evidence type="ECO:0000313" key="2">
    <source>
        <dbReference type="Proteomes" id="UP000793456"/>
    </source>
</evidence>
<comment type="caution">
    <text evidence="1">The sequence shown here is derived from an EMBL/GenBank/DDBJ whole genome shotgun (WGS) entry which is preliminary data.</text>
</comment>
<name>A0ACD3RE50_LARCR</name>
<dbReference type="EMBL" id="CM011680">
    <property type="protein sequence ID" value="TMS17597.1"/>
    <property type="molecule type" value="Genomic_DNA"/>
</dbReference>
<proteinExistence type="predicted"/>
<sequence length="302" mass="32207">MRGRYCNTKELNALGKSSSLAKAQEQSREQSSGADWTGHSENLELVDERWTAGLSRGTATPSCAVRLAPFPCVIETAPPTTLKSLISSTCPLSVVQYPRLPASVTFLETTVSHPLSQAAQAVGAFVPSQREVDGTAAASPLVDDLNDSSGSYHTAPGSSEGEEGFEDSSERIHSPLLQSESSERRQPESKGLSSGHPEVSKDSSPNLEAISKSPVPQLCTASPSEVLNAGERTPSPGHNSPYTLSPEPSTSSLSCSSVEKRCSPSPTNPKVHLEAEPRRITPTFKDRHNRRLTSVFNSKSLP</sequence>
<keyword evidence="2" id="KW-1185">Reference proteome</keyword>
<accession>A0ACD3RE50</accession>
<evidence type="ECO:0000313" key="1">
    <source>
        <dbReference type="EMBL" id="TMS17597.1"/>
    </source>
</evidence>
<protein>
    <submittedName>
        <fullName evidence="1">Uncharacterized protein</fullName>
    </submittedName>
</protein>
<reference evidence="1" key="1">
    <citation type="submission" date="2018-11" db="EMBL/GenBank/DDBJ databases">
        <title>The sequence and de novo assembly of Larimichthys crocea genome using PacBio and Hi-C technologies.</title>
        <authorList>
            <person name="Xu P."/>
            <person name="Chen B."/>
            <person name="Zhou Z."/>
            <person name="Ke Q."/>
            <person name="Wu Y."/>
            <person name="Bai H."/>
            <person name="Pu F."/>
        </authorList>
    </citation>
    <scope>NUCLEOTIDE SEQUENCE</scope>
    <source>
        <tissue evidence="1">Muscle</tissue>
    </source>
</reference>
<gene>
    <name evidence="1" type="ORF">E3U43_001666</name>
</gene>
<organism evidence="1 2">
    <name type="scientific">Larimichthys crocea</name>
    <name type="common">Large yellow croaker</name>
    <name type="synonym">Pseudosciaena crocea</name>
    <dbReference type="NCBI Taxonomy" id="215358"/>
    <lineage>
        <taxon>Eukaryota</taxon>
        <taxon>Metazoa</taxon>
        <taxon>Chordata</taxon>
        <taxon>Craniata</taxon>
        <taxon>Vertebrata</taxon>
        <taxon>Euteleostomi</taxon>
        <taxon>Actinopterygii</taxon>
        <taxon>Neopterygii</taxon>
        <taxon>Teleostei</taxon>
        <taxon>Neoteleostei</taxon>
        <taxon>Acanthomorphata</taxon>
        <taxon>Eupercaria</taxon>
        <taxon>Sciaenidae</taxon>
        <taxon>Larimichthys</taxon>
    </lineage>
</organism>